<evidence type="ECO:0000259" key="5">
    <source>
        <dbReference type="Pfam" id="PF00535"/>
    </source>
</evidence>
<evidence type="ECO:0000256" key="2">
    <source>
        <dbReference type="ARBA" id="ARBA00022676"/>
    </source>
</evidence>
<evidence type="ECO:0000313" key="6">
    <source>
        <dbReference type="EMBL" id="SNS81321.1"/>
    </source>
</evidence>
<evidence type="ECO:0000256" key="3">
    <source>
        <dbReference type="ARBA" id="ARBA00022679"/>
    </source>
</evidence>
<keyword evidence="2" id="KW-0328">Glycosyltransferase</keyword>
<dbReference type="PANTHER" id="PTHR43630:SF1">
    <property type="entry name" value="POLY-BETA-1,6-N-ACETYL-D-GLUCOSAMINE SYNTHASE"/>
    <property type="match status" value="1"/>
</dbReference>
<proteinExistence type="inferred from homology"/>
<dbReference type="Proteomes" id="UP000198393">
    <property type="component" value="Unassembled WGS sequence"/>
</dbReference>
<accession>A0A239HJL8</accession>
<keyword evidence="4" id="KW-0812">Transmembrane</keyword>
<feature type="domain" description="Glycosyltransferase 2-like" evidence="5">
    <location>
        <begin position="38"/>
        <end position="206"/>
    </location>
</feature>
<evidence type="ECO:0000313" key="7">
    <source>
        <dbReference type="Proteomes" id="UP000198393"/>
    </source>
</evidence>
<dbReference type="SUPFAM" id="SSF53448">
    <property type="entry name" value="Nucleotide-diphospho-sugar transferases"/>
    <property type="match status" value="1"/>
</dbReference>
<comment type="similarity">
    <text evidence="1">Belongs to the glycosyltransferase 2 family.</text>
</comment>
<dbReference type="AlphaFoldDB" id="A0A239HJL8"/>
<dbReference type="EMBL" id="FZPD01000002">
    <property type="protein sequence ID" value="SNS81321.1"/>
    <property type="molecule type" value="Genomic_DNA"/>
</dbReference>
<sequence length="368" mass="41526">MILITAFTLLHVLFYLRLAQGWRKIPVVEKSGNKISFSVIIPVRNEATNIQTILKNLESQHYPKELFEVIVIDDFSEDDTAQIVNQLIPSLNLNLRLVQLSDPTKQGKKHALTAGVKAAKYETILTTDADCWFGESWIRSYSDAFGKEVNMVAGPVAIEGRGIFARLQQVEFAGLIGFGAVTISEENPSMCSGANLGFKKAAFEEVGGYTDNLFTPSGDDEFLLFNIMRKFPHSTIFLQSKEAVVCTPAHSKLRSFVNQRTRWTSKWKYNKNWKVRISAILFFLDYLIFYGAIAGAILGIVDDVFITGIAIMRFLVLLFFVSPVNRFMGGRSSFFPLLLFQIIYPLHVLFMGMNSIFGSYTWKGRKYG</sequence>
<gene>
    <name evidence="6" type="ORF">SAMN05421640_1342</name>
</gene>
<dbReference type="InterPro" id="IPR001173">
    <property type="entry name" value="Glyco_trans_2-like"/>
</dbReference>
<organism evidence="6 7">
    <name type="scientific">Ekhidna lutea</name>
    <dbReference type="NCBI Taxonomy" id="447679"/>
    <lineage>
        <taxon>Bacteria</taxon>
        <taxon>Pseudomonadati</taxon>
        <taxon>Bacteroidota</taxon>
        <taxon>Cytophagia</taxon>
        <taxon>Cytophagales</taxon>
        <taxon>Reichenbachiellaceae</taxon>
        <taxon>Ekhidna</taxon>
    </lineage>
</organism>
<dbReference type="Pfam" id="PF00535">
    <property type="entry name" value="Glycos_transf_2"/>
    <property type="match status" value="1"/>
</dbReference>
<dbReference type="GO" id="GO:0016757">
    <property type="term" value="F:glycosyltransferase activity"/>
    <property type="evidence" value="ECO:0007669"/>
    <property type="project" value="UniProtKB-KW"/>
</dbReference>
<feature type="transmembrane region" description="Helical" evidence="4">
    <location>
        <begin position="304"/>
        <end position="322"/>
    </location>
</feature>
<evidence type="ECO:0000256" key="4">
    <source>
        <dbReference type="SAM" id="Phobius"/>
    </source>
</evidence>
<keyword evidence="4" id="KW-1133">Transmembrane helix</keyword>
<dbReference type="InterPro" id="IPR029044">
    <property type="entry name" value="Nucleotide-diphossugar_trans"/>
</dbReference>
<name>A0A239HJL8_EKHLU</name>
<keyword evidence="7" id="KW-1185">Reference proteome</keyword>
<evidence type="ECO:0000256" key="1">
    <source>
        <dbReference type="ARBA" id="ARBA00006739"/>
    </source>
</evidence>
<dbReference type="Gene3D" id="3.90.550.10">
    <property type="entry name" value="Spore Coat Polysaccharide Biosynthesis Protein SpsA, Chain A"/>
    <property type="match status" value="1"/>
</dbReference>
<feature type="transmembrane region" description="Helical" evidence="4">
    <location>
        <begin position="277"/>
        <end position="297"/>
    </location>
</feature>
<reference evidence="6 7" key="1">
    <citation type="submission" date="2017-06" db="EMBL/GenBank/DDBJ databases">
        <authorList>
            <person name="Kim H.J."/>
            <person name="Triplett B.A."/>
        </authorList>
    </citation>
    <scope>NUCLEOTIDE SEQUENCE [LARGE SCALE GENOMIC DNA]</scope>
    <source>
        <strain evidence="6 7">DSM 19307</strain>
    </source>
</reference>
<keyword evidence="3 6" id="KW-0808">Transferase</keyword>
<feature type="transmembrane region" description="Helical" evidence="4">
    <location>
        <begin position="334"/>
        <end position="357"/>
    </location>
</feature>
<dbReference type="PANTHER" id="PTHR43630">
    <property type="entry name" value="POLY-BETA-1,6-N-ACETYL-D-GLUCOSAMINE SYNTHASE"/>
    <property type="match status" value="1"/>
</dbReference>
<protein>
    <submittedName>
        <fullName evidence="6">Glycosyltransferase, catalytic subunit of cellulose synthase and poly-beta-1,6-N-acetylglucosamine synthase</fullName>
    </submittedName>
</protein>
<keyword evidence="4" id="KW-0472">Membrane</keyword>